<dbReference type="InterPro" id="IPR005182">
    <property type="entry name" value="YdbS-like_PH"/>
</dbReference>
<name>A0A0D8HIP2_9ACTN</name>
<keyword evidence="1" id="KW-0812">Transmembrane</keyword>
<dbReference type="OrthoDB" id="4350422at2"/>
<accession>A0A0D8HIP2</accession>
<evidence type="ECO:0000256" key="1">
    <source>
        <dbReference type="SAM" id="Phobius"/>
    </source>
</evidence>
<evidence type="ECO:0000259" key="2">
    <source>
        <dbReference type="Pfam" id="PF03703"/>
    </source>
</evidence>
<dbReference type="AlphaFoldDB" id="A0A0D8HIP2"/>
<feature type="domain" description="YdbS-like PH" evidence="2">
    <location>
        <begin position="81"/>
        <end position="156"/>
    </location>
</feature>
<keyword evidence="1" id="KW-0472">Membrane</keyword>
<comment type="caution">
    <text evidence="3">The sequence shown here is derived from an EMBL/GenBank/DDBJ whole genome shotgun (WGS) entry which is preliminary data.</text>
</comment>
<evidence type="ECO:0000313" key="4">
    <source>
        <dbReference type="Proteomes" id="UP000032360"/>
    </source>
</evidence>
<protein>
    <submittedName>
        <fullName evidence="3">Bacterial membrane flanked domain protein</fullName>
    </submittedName>
</protein>
<sequence>MQDHFEDKAEQRFTDAGEEVLYVTNPHFLYLFRAIASAFIMAVLFFTSIFILPWLPILIKFLLGCLLIVAVCYFVFKYLQWRRIECVVTPRRLITASGVFTIRSSEVPLERIGEITLNSPLFERLIGVGNLRVASLGEDSDINLHFIPQPAKLKAAINRAREARNTKGTGAAAPAALFSALDEIVKLGDLFDKGLITRNEFERYKAILFARFERDHGAPMSGDS</sequence>
<dbReference type="EMBL" id="JXYS01000070">
    <property type="protein sequence ID" value="KJF16931.1"/>
    <property type="molecule type" value="Genomic_DNA"/>
</dbReference>
<dbReference type="PANTHER" id="PTHR37938:SF1">
    <property type="entry name" value="BLL0215 PROTEIN"/>
    <property type="match status" value="1"/>
</dbReference>
<dbReference type="PANTHER" id="PTHR37938">
    <property type="entry name" value="BLL0215 PROTEIN"/>
    <property type="match status" value="1"/>
</dbReference>
<evidence type="ECO:0000313" key="3">
    <source>
        <dbReference type="EMBL" id="KJF16931.1"/>
    </source>
</evidence>
<reference evidence="3 4" key="1">
    <citation type="submission" date="2015-01" db="EMBL/GenBank/DDBJ databases">
        <title>Draft genome of the acidophilic iron oxidizer Acidithrix ferrooxidans strain Py-F3.</title>
        <authorList>
            <person name="Poehlein A."/>
            <person name="Eisen S."/>
            <person name="Schloemann M."/>
            <person name="Johnson B.D."/>
            <person name="Daniel R."/>
            <person name="Muehling M."/>
        </authorList>
    </citation>
    <scope>NUCLEOTIDE SEQUENCE [LARGE SCALE GENOMIC DNA]</scope>
    <source>
        <strain evidence="3 4">Py-F3</strain>
    </source>
</reference>
<organism evidence="3 4">
    <name type="scientific">Acidithrix ferrooxidans</name>
    <dbReference type="NCBI Taxonomy" id="1280514"/>
    <lineage>
        <taxon>Bacteria</taxon>
        <taxon>Bacillati</taxon>
        <taxon>Actinomycetota</taxon>
        <taxon>Acidimicrobiia</taxon>
        <taxon>Acidimicrobiales</taxon>
        <taxon>Acidimicrobiaceae</taxon>
        <taxon>Acidithrix</taxon>
    </lineage>
</organism>
<feature type="transmembrane region" description="Helical" evidence="1">
    <location>
        <begin position="30"/>
        <end position="51"/>
    </location>
</feature>
<proteinExistence type="predicted"/>
<dbReference type="RefSeq" id="WP_152626032.1">
    <property type="nucleotide sequence ID" value="NZ_JXYS01000070.1"/>
</dbReference>
<gene>
    <name evidence="3" type="ORF">AXFE_22140</name>
</gene>
<dbReference type="Proteomes" id="UP000032360">
    <property type="component" value="Unassembled WGS sequence"/>
</dbReference>
<dbReference type="Pfam" id="PF03703">
    <property type="entry name" value="bPH_2"/>
    <property type="match status" value="1"/>
</dbReference>
<keyword evidence="1" id="KW-1133">Transmembrane helix</keyword>
<dbReference type="STRING" id="1280514.AXFE_22140"/>
<keyword evidence="4" id="KW-1185">Reference proteome</keyword>
<feature type="transmembrane region" description="Helical" evidence="1">
    <location>
        <begin position="57"/>
        <end position="76"/>
    </location>
</feature>